<name>A0ABT5JCJ6_RHOTP</name>
<dbReference type="Pfam" id="PF04909">
    <property type="entry name" value="Amidohydro_2"/>
    <property type="match status" value="1"/>
</dbReference>
<feature type="domain" description="Amidohydrolase-related" evidence="2">
    <location>
        <begin position="34"/>
        <end position="296"/>
    </location>
</feature>
<evidence type="ECO:0000313" key="3">
    <source>
        <dbReference type="EMBL" id="MDC7787238.1"/>
    </source>
</evidence>
<dbReference type="InterPro" id="IPR032466">
    <property type="entry name" value="Metal_Hydrolase"/>
</dbReference>
<evidence type="ECO:0000256" key="1">
    <source>
        <dbReference type="SAM" id="MobiDB-lite"/>
    </source>
</evidence>
<dbReference type="EMBL" id="JAQQLI010000025">
    <property type="protein sequence ID" value="MDC7787238.1"/>
    <property type="molecule type" value="Genomic_DNA"/>
</dbReference>
<feature type="compositionally biased region" description="Pro residues" evidence="1">
    <location>
        <begin position="8"/>
        <end position="22"/>
    </location>
</feature>
<dbReference type="SUPFAM" id="SSF51556">
    <property type="entry name" value="Metallo-dependent hydrolases"/>
    <property type="match status" value="1"/>
</dbReference>
<dbReference type="RefSeq" id="WP_272778080.1">
    <property type="nucleotide sequence ID" value="NZ_JAQQLI010000025.1"/>
</dbReference>
<dbReference type="Gene3D" id="3.20.20.140">
    <property type="entry name" value="Metal-dependent hydrolases"/>
    <property type="match status" value="1"/>
</dbReference>
<dbReference type="InterPro" id="IPR006680">
    <property type="entry name" value="Amidohydro-rel"/>
</dbReference>
<protein>
    <submittedName>
        <fullName evidence="3">Amidohydrolase family protein</fullName>
    </submittedName>
</protein>
<dbReference type="PANTHER" id="PTHR35563:SF2">
    <property type="entry name" value="BARREL METAL-DEPENDENT HYDROLASE, PUTATIVE (AFU_ORTHOLOGUE AFUA_1G16240)-RELATED"/>
    <property type="match status" value="1"/>
</dbReference>
<reference evidence="3" key="2">
    <citation type="submission" date="2023-02" db="EMBL/GenBank/DDBJ databases">
        <authorList>
            <person name="Rayyan A."/>
            <person name="Meyer T."/>
            <person name="Kyndt J.A."/>
        </authorList>
    </citation>
    <scope>NUCLEOTIDE SEQUENCE</scope>
    <source>
        <strain evidence="3">DSM 9987</strain>
    </source>
</reference>
<proteinExistence type="predicted"/>
<reference evidence="3" key="1">
    <citation type="journal article" date="2023" name="Microbiol Resour">
        <title>Genome Sequences of Rhodoplanes serenus and Two Thermotolerant Strains, Rhodoplanes tepidamans and 'Rhodoplanes cryptolactis,' Further Refine the Genus.</title>
        <authorList>
            <person name="Rayyan A.A."/>
            <person name="Kyndt J.A."/>
        </authorList>
    </citation>
    <scope>NUCLEOTIDE SEQUENCE</scope>
    <source>
        <strain evidence="3">DSM 9987</strain>
    </source>
</reference>
<gene>
    <name evidence="3" type="ORF">PQJ73_16215</name>
</gene>
<dbReference type="InterPro" id="IPR052358">
    <property type="entry name" value="Aro_Compnd_Degr_Hydrolases"/>
</dbReference>
<dbReference type="Proteomes" id="UP001165652">
    <property type="component" value="Unassembled WGS sequence"/>
</dbReference>
<comment type="caution">
    <text evidence="3">The sequence shown here is derived from an EMBL/GenBank/DDBJ whole genome shotgun (WGS) entry which is preliminary data.</text>
</comment>
<sequence length="297" mass="32517">MSATPKRPLGPEPTCAPPVPNPKKPDLALPPKACDAHYHIFGPAHRFPFAADRTFTPHDAPLADLLALHRHLGFERGVFVQSACHGTDHSAVLDALAGLKDRYRGVALLTPSTPPAEVARLHEAGFRGVRLHFVSHLHGQSPDDIRAVIRLVAPFGWHIAVHTMHDGLAEHEAFIRAIDAPVVIDHIGRFDIADGESSRGFQALRRLLDGGRVWVKLSGVDRLSDTPPCFRDAVAVARILAAQAPERILWGTDWPHPNHKHVPDDGVLVDLIAEIAPDETIRRKMLVDNPAALFGFE</sequence>
<evidence type="ECO:0000313" key="4">
    <source>
        <dbReference type="Proteomes" id="UP001165652"/>
    </source>
</evidence>
<dbReference type="PANTHER" id="PTHR35563">
    <property type="entry name" value="BARREL METAL-DEPENDENT HYDROLASE, PUTATIVE (AFU_ORTHOLOGUE AFUA_1G16240)-RELATED"/>
    <property type="match status" value="1"/>
</dbReference>
<feature type="region of interest" description="Disordered" evidence="1">
    <location>
        <begin position="1"/>
        <end position="24"/>
    </location>
</feature>
<evidence type="ECO:0000259" key="2">
    <source>
        <dbReference type="Pfam" id="PF04909"/>
    </source>
</evidence>
<keyword evidence="4" id="KW-1185">Reference proteome</keyword>
<organism evidence="3 4">
    <name type="scientific">Rhodoplanes tepidamans</name>
    <name type="common">Rhodoplanes cryptolactis</name>
    <dbReference type="NCBI Taxonomy" id="200616"/>
    <lineage>
        <taxon>Bacteria</taxon>
        <taxon>Pseudomonadati</taxon>
        <taxon>Pseudomonadota</taxon>
        <taxon>Alphaproteobacteria</taxon>
        <taxon>Hyphomicrobiales</taxon>
        <taxon>Nitrobacteraceae</taxon>
        <taxon>Rhodoplanes</taxon>
    </lineage>
</organism>
<accession>A0ABT5JCJ6</accession>